<evidence type="ECO:0000313" key="2">
    <source>
        <dbReference type="Proteomes" id="UP000022910"/>
    </source>
</evidence>
<dbReference type="EMBL" id="JEMT01014764">
    <property type="protein sequence ID" value="EXX73296.1"/>
    <property type="molecule type" value="Genomic_DNA"/>
</dbReference>
<evidence type="ECO:0000313" key="1">
    <source>
        <dbReference type="EMBL" id="EXX73296.1"/>
    </source>
</evidence>
<comment type="caution">
    <text evidence="1">The sequence shown here is derived from an EMBL/GenBank/DDBJ whole genome shotgun (WGS) entry which is preliminary data.</text>
</comment>
<proteinExistence type="predicted"/>
<reference evidence="1 2" key="1">
    <citation type="submission" date="2014-02" db="EMBL/GenBank/DDBJ databases">
        <title>Single nucleus genome sequencing reveals high similarity among nuclei of an endomycorrhizal fungus.</title>
        <authorList>
            <person name="Lin K."/>
            <person name="Geurts R."/>
            <person name="Zhang Z."/>
            <person name="Limpens E."/>
            <person name="Saunders D.G."/>
            <person name="Mu D."/>
            <person name="Pang E."/>
            <person name="Cao H."/>
            <person name="Cha H."/>
            <person name="Lin T."/>
            <person name="Zhou Q."/>
            <person name="Shang Y."/>
            <person name="Li Y."/>
            <person name="Ivanov S."/>
            <person name="Sharma T."/>
            <person name="Velzen R.V."/>
            <person name="Ruijter N.D."/>
            <person name="Aanen D.K."/>
            <person name="Win J."/>
            <person name="Kamoun S."/>
            <person name="Bisseling T."/>
            <person name="Huang S."/>
        </authorList>
    </citation>
    <scope>NUCLEOTIDE SEQUENCE [LARGE SCALE GENOMIC DNA]</scope>
    <source>
        <strain evidence="2">DAOM197198w</strain>
    </source>
</reference>
<keyword evidence="2" id="KW-1185">Reference proteome</keyword>
<dbReference type="STRING" id="1432141.A0A015LKU4"/>
<dbReference type="AlphaFoldDB" id="A0A015LKU4"/>
<dbReference type="Proteomes" id="UP000022910">
    <property type="component" value="Unassembled WGS sequence"/>
</dbReference>
<name>A0A015LKU4_RHIIW</name>
<dbReference type="HOGENOM" id="CLU_2623280_0_0_1"/>
<organism evidence="1 2">
    <name type="scientific">Rhizophagus irregularis (strain DAOM 197198w)</name>
    <name type="common">Glomus intraradices</name>
    <dbReference type="NCBI Taxonomy" id="1432141"/>
    <lineage>
        <taxon>Eukaryota</taxon>
        <taxon>Fungi</taxon>
        <taxon>Fungi incertae sedis</taxon>
        <taxon>Mucoromycota</taxon>
        <taxon>Glomeromycotina</taxon>
        <taxon>Glomeromycetes</taxon>
        <taxon>Glomerales</taxon>
        <taxon>Glomeraceae</taxon>
        <taxon>Rhizophagus</taxon>
    </lineage>
</organism>
<gene>
    <name evidence="1" type="ORF">RirG_061590</name>
</gene>
<accession>A0A015LKU4</accession>
<sequence>MSNYYLLSAKKWNEELSLNENLFPIDPAIKEIFKKDGQSLDNFVQRIKENEIQPTVPSHSSPIFISFYFFFDIMNVFI</sequence>
<protein>
    <submittedName>
        <fullName evidence="1">Uncharacterized protein</fullName>
    </submittedName>
</protein>
<dbReference type="SMR" id="A0A015LKU4"/>